<accession>A0A5J5U7G4</accession>
<protein>
    <recommendedName>
        <fullName evidence="4">Secreted protein</fullName>
    </recommendedName>
</protein>
<organism evidence="2 3">
    <name type="scientific">Gossypium barbadense</name>
    <name type="common">Sea Island cotton</name>
    <name type="synonym">Hibiscus barbadensis</name>
    <dbReference type="NCBI Taxonomy" id="3634"/>
    <lineage>
        <taxon>Eukaryota</taxon>
        <taxon>Viridiplantae</taxon>
        <taxon>Streptophyta</taxon>
        <taxon>Embryophyta</taxon>
        <taxon>Tracheophyta</taxon>
        <taxon>Spermatophyta</taxon>
        <taxon>Magnoliopsida</taxon>
        <taxon>eudicotyledons</taxon>
        <taxon>Gunneridae</taxon>
        <taxon>Pentapetalae</taxon>
        <taxon>rosids</taxon>
        <taxon>malvids</taxon>
        <taxon>Malvales</taxon>
        <taxon>Malvaceae</taxon>
        <taxon>Malvoideae</taxon>
        <taxon>Gossypium</taxon>
    </lineage>
</organism>
<feature type="signal peptide" evidence="1">
    <location>
        <begin position="1"/>
        <end position="19"/>
    </location>
</feature>
<evidence type="ECO:0000256" key="1">
    <source>
        <dbReference type="SAM" id="SignalP"/>
    </source>
</evidence>
<evidence type="ECO:0000313" key="2">
    <source>
        <dbReference type="EMBL" id="KAB2063671.1"/>
    </source>
</evidence>
<evidence type="ECO:0008006" key="4">
    <source>
        <dbReference type="Google" id="ProtNLM"/>
    </source>
</evidence>
<dbReference type="EMBL" id="CM018211">
    <property type="protein sequence ID" value="KAB2063671.1"/>
    <property type="molecule type" value="Genomic_DNA"/>
</dbReference>
<sequence>MMRMHAKIATLLLITDVLGFPTRFNTSVMNIPSGSHMVKTTFIQSIITVMFVKKEEIQAIGFTAVQFVRVQFIGIVLSMHTHI</sequence>
<keyword evidence="3" id="KW-1185">Reference proteome</keyword>
<dbReference type="AlphaFoldDB" id="A0A5J5U7G4"/>
<name>A0A5J5U7G4_GOSBA</name>
<dbReference type="Proteomes" id="UP000327439">
    <property type="component" value="Chromosome A10"/>
</dbReference>
<keyword evidence="1" id="KW-0732">Signal</keyword>
<feature type="chain" id="PRO_5023930521" description="Secreted protein" evidence="1">
    <location>
        <begin position="20"/>
        <end position="83"/>
    </location>
</feature>
<reference evidence="3" key="1">
    <citation type="journal article" date="2020" name="Nat. Genet.">
        <title>Genomic diversifications of five Gossypium allopolyploid species and their impact on cotton improvement.</title>
        <authorList>
            <person name="Chen Z.J."/>
            <person name="Sreedasyam A."/>
            <person name="Ando A."/>
            <person name="Song Q."/>
            <person name="De Santiago L.M."/>
            <person name="Hulse-Kemp A.M."/>
            <person name="Ding M."/>
            <person name="Ye W."/>
            <person name="Kirkbride R.C."/>
            <person name="Jenkins J."/>
            <person name="Plott C."/>
            <person name="Lovell J."/>
            <person name="Lin Y.M."/>
            <person name="Vaughn R."/>
            <person name="Liu B."/>
            <person name="Simpson S."/>
            <person name="Scheffler B.E."/>
            <person name="Wen L."/>
            <person name="Saski C.A."/>
            <person name="Grover C.E."/>
            <person name="Hu G."/>
            <person name="Conover J.L."/>
            <person name="Carlson J.W."/>
            <person name="Shu S."/>
            <person name="Boston L.B."/>
            <person name="Williams M."/>
            <person name="Peterson D.G."/>
            <person name="McGee K."/>
            <person name="Jones D.C."/>
            <person name="Wendel J.F."/>
            <person name="Stelly D.M."/>
            <person name="Grimwood J."/>
            <person name="Schmutz J."/>
        </authorList>
    </citation>
    <scope>NUCLEOTIDE SEQUENCE [LARGE SCALE GENOMIC DNA]</scope>
    <source>
        <strain evidence="3">cv. 3-79</strain>
    </source>
</reference>
<proteinExistence type="predicted"/>
<evidence type="ECO:0000313" key="3">
    <source>
        <dbReference type="Proteomes" id="UP000327439"/>
    </source>
</evidence>
<gene>
    <name evidence="2" type="ORF">ES319_A10G232100v1</name>
</gene>